<evidence type="ECO:0000259" key="1">
    <source>
        <dbReference type="Pfam" id="PF07944"/>
    </source>
</evidence>
<geneLocation type="plasmid" evidence="4 6">
    <name>pCI3</name>
</geneLocation>
<feature type="domain" description="Non-reducing end beta-L-arabinofuranosidase-like GH127 middle" evidence="2">
    <location>
        <begin position="431"/>
        <end position="523"/>
    </location>
</feature>
<dbReference type="Proteomes" id="UP000266634">
    <property type="component" value="Unassembled WGS sequence"/>
</dbReference>
<reference evidence="4 6" key="1">
    <citation type="journal article" date="2015" name="Genome Announc.">
        <title>Complete Genome Sequence of Clavibacter michiganensis subsp. insidiosus R1-1 Using PacBio Single-Molecule Real-Time Technology.</title>
        <authorList>
            <person name="Lu Y."/>
            <person name="Samac D.A."/>
            <person name="Glazebrook J."/>
            <person name="Ishimaru C.A."/>
        </authorList>
    </citation>
    <scope>NUCLEOTIDE SEQUENCE [LARGE SCALE GENOMIC DNA]</scope>
    <source>
        <strain evidence="4 6">R1-1</strain>
        <plasmid evidence="4 6">pCI3</plasmid>
    </source>
</reference>
<dbReference type="PANTHER" id="PTHR43465:SF2">
    <property type="entry name" value="DUF1680 DOMAIN PROTEIN (AFU_ORTHOLOGUE AFUA_1G08910)"/>
    <property type="match status" value="1"/>
</dbReference>
<name>A0A0D5CM92_9MICO</name>
<evidence type="ECO:0000313" key="6">
    <source>
        <dbReference type="Proteomes" id="UP000032604"/>
    </source>
</evidence>
<organism evidence="4 6">
    <name type="scientific">Clavibacter michiganensis subsp. insidiosus</name>
    <dbReference type="NCBI Taxonomy" id="33014"/>
    <lineage>
        <taxon>Bacteria</taxon>
        <taxon>Bacillati</taxon>
        <taxon>Actinomycetota</taxon>
        <taxon>Actinomycetes</taxon>
        <taxon>Micrococcales</taxon>
        <taxon>Microbacteriaceae</taxon>
        <taxon>Clavibacter</taxon>
    </lineage>
</organism>
<dbReference type="InterPro" id="IPR012878">
    <property type="entry name" value="Beta-AFase-like_GH127_cat"/>
</dbReference>
<dbReference type="InterPro" id="IPR008928">
    <property type="entry name" value="6-hairpin_glycosidase_sf"/>
</dbReference>
<evidence type="ECO:0000259" key="2">
    <source>
        <dbReference type="Pfam" id="PF20736"/>
    </source>
</evidence>
<dbReference type="Pfam" id="PF20737">
    <property type="entry name" value="Glyco_hydro127C"/>
    <property type="match status" value="1"/>
</dbReference>
<dbReference type="PANTHER" id="PTHR43465">
    <property type="entry name" value="DUF1680 DOMAIN PROTEIN (AFU_ORTHOLOGUE AFUA_1G08910)"/>
    <property type="match status" value="1"/>
</dbReference>
<dbReference type="InterPro" id="IPR049174">
    <property type="entry name" value="Beta-AFase-like"/>
</dbReference>
<dbReference type="SUPFAM" id="SSF48208">
    <property type="entry name" value="Six-hairpin glycosidases"/>
    <property type="match status" value="1"/>
</dbReference>
<accession>A0A0D5CM92</accession>
<evidence type="ECO:0000313" key="4">
    <source>
        <dbReference type="EMBL" id="AJW80718.1"/>
    </source>
</evidence>
<dbReference type="GO" id="GO:0005975">
    <property type="term" value="P:carbohydrate metabolic process"/>
    <property type="evidence" value="ECO:0007669"/>
    <property type="project" value="InterPro"/>
</dbReference>
<dbReference type="InterPro" id="IPR049049">
    <property type="entry name" value="Beta-AFase-like_GH127_C"/>
</dbReference>
<dbReference type="HOGENOM" id="CLU_013148_1_0_11"/>
<feature type="domain" description="Non-reducing end beta-L-arabinofuranosidase-like GH127 C-terminal" evidence="3">
    <location>
        <begin position="526"/>
        <end position="634"/>
    </location>
</feature>
<dbReference type="GO" id="GO:0016787">
    <property type="term" value="F:hydrolase activity"/>
    <property type="evidence" value="ECO:0007669"/>
    <property type="project" value="UniProtKB-KW"/>
</dbReference>
<keyword evidence="5" id="KW-0378">Hydrolase</keyword>
<proteinExistence type="predicted"/>
<reference evidence="5 7" key="2">
    <citation type="submission" date="2018-08" db="EMBL/GenBank/DDBJ databases">
        <title>Genome Sequence of Clavibacter michiganensis Subspecies type strains, and the Atypical Peach-Colored Strains Isolated from Tomato.</title>
        <authorList>
            <person name="Osdaghi E."/>
            <person name="Portier P."/>
            <person name="Briand M."/>
            <person name="Jacques M.-A."/>
        </authorList>
    </citation>
    <scope>NUCLEOTIDE SEQUENCE [LARGE SCALE GENOMIC DNA]</scope>
    <source>
        <strain evidence="5 7">CFBP 6488</strain>
    </source>
</reference>
<dbReference type="Proteomes" id="UP000032604">
    <property type="component" value="Plasmid pCI3"/>
</dbReference>
<gene>
    <name evidence="5" type="ORF">DZF93_00380</name>
    <name evidence="4" type="ORF">VO01_15895</name>
</gene>
<evidence type="ECO:0000259" key="3">
    <source>
        <dbReference type="Pfam" id="PF20737"/>
    </source>
</evidence>
<dbReference type="PATRIC" id="fig|33014.5.peg.3291"/>
<dbReference type="InterPro" id="IPR049046">
    <property type="entry name" value="Beta-AFase-like_GH127_middle"/>
</dbReference>
<sequence length="641" mass="70544">MTLHAHLTRTVARPLPITSVVIDDAFWSPRIEQGRTTTLPTQEHQLRTGGQFEALSLSWKPGDDNEPHIFWESDIAKWIEAASYSLAKRPDAELDASVDEAITLLAGAQQPDGYLNVYFTVVRPGERFTDLRDGHELYCAGHLMEAAAAHHGATGKTSLLTIARQYADLLIEQFAPGGPLEGGYDGHQEIELGLMRLAEATGDGRYRALARKMLEDRGTEPFYFEAEEQRRGTPGYFGFLFPDRAKLAERFREYNQSHAPVREQRDAVGHSVRAMYMYSAMADLAPQLDDDSMQAALAELWSSTTERKMYLTGGIGADPSIEGFAGDFDLPLHGAYAETCAAIGLVFWARRMAANTGEGRYIDVLERALFNGVLAGASAEGTHYFYGNPMLSRGDMTRNAWFGVACCPPNFARLVQSLETYAYAQTDDSAVINLYVSGAATFDFDGHALGLSVQSNYPWSGQVDVTVNTAPTVEKEIALRVPGWAQDVALRVAGEDHQVQVHEGYVRVRRTWRAGDVITLTFAIVPRITRARPEVDAAAGRVALERGPLVYCLEGVDNAGDVAQLSIGDGAALRDEWDDDLQAVRVSVDGTRHLNTSSSLYSSAKDSVEDATITAVPYYQWGNRGKSTMEIWIREDESASF</sequence>
<dbReference type="EMBL" id="CP011046">
    <property type="protein sequence ID" value="AJW80718.1"/>
    <property type="molecule type" value="Genomic_DNA"/>
</dbReference>
<keyword evidence="4" id="KW-0614">Plasmid</keyword>
<protein>
    <submittedName>
        <fullName evidence="5">Glycoside hydrolase family 127 protein</fullName>
    </submittedName>
</protein>
<feature type="domain" description="Non-reducing end beta-L-arabinofuranosidase-like GH127 catalytic" evidence="1">
    <location>
        <begin position="20"/>
        <end position="418"/>
    </location>
</feature>
<dbReference type="KEGG" id="cmh:VO01_15895"/>
<dbReference type="Pfam" id="PF20736">
    <property type="entry name" value="Glyco_hydro127M"/>
    <property type="match status" value="1"/>
</dbReference>
<evidence type="ECO:0000313" key="5">
    <source>
        <dbReference type="EMBL" id="RIJ45078.1"/>
    </source>
</evidence>
<dbReference type="EMBL" id="QWEA01000003">
    <property type="protein sequence ID" value="RIJ45078.1"/>
    <property type="molecule type" value="Genomic_DNA"/>
</dbReference>
<evidence type="ECO:0000313" key="7">
    <source>
        <dbReference type="Proteomes" id="UP000266634"/>
    </source>
</evidence>
<dbReference type="Pfam" id="PF07944">
    <property type="entry name" value="Beta-AFase-like_GH127_cat"/>
    <property type="match status" value="1"/>
</dbReference>
<dbReference type="RefSeq" id="WP_045530970.1">
    <property type="nucleotide sequence ID" value="NZ_CP011046.1"/>
</dbReference>
<dbReference type="OrthoDB" id="9757939at2"/>
<dbReference type="AlphaFoldDB" id="A0A0D5CM92"/>